<evidence type="ECO:0000313" key="5">
    <source>
        <dbReference type="EMBL" id="KAF1990973.1"/>
    </source>
</evidence>
<dbReference type="Gene3D" id="2.30.29.30">
    <property type="entry name" value="Pleckstrin-homology domain (PH domain)/Phosphotyrosine-binding domain (PTB)"/>
    <property type="match status" value="1"/>
</dbReference>
<dbReference type="GO" id="GO:0038203">
    <property type="term" value="P:TORC2 signaling"/>
    <property type="evidence" value="ECO:0007669"/>
    <property type="project" value="TreeGrafter"/>
</dbReference>
<feature type="region of interest" description="Disordered" evidence="2">
    <location>
        <begin position="74"/>
        <end position="326"/>
    </location>
</feature>
<dbReference type="Pfam" id="PF16979">
    <property type="entry name" value="SIN1_PH"/>
    <property type="match status" value="1"/>
</dbReference>
<dbReference type="Pfam" id="PF16978">
    <property type="entry name" value="CRIM"/>
    <property type="match status" value="1"/>
</dbReference>
<feature type="compositionally biased region" description="Polar residues" evidence="2">
    <location>
        <begin position="279"/>
        <end position="290"/>
    </location>
</feature>
<dbReference type="EMBL" id="ML977140">
    <property type="protein sequence ID" value="KAF1990973.1"/>
    <property type="molecule type" value="Genomic_DNA"/>
</dbReference>
<keyword evidence="6" id="KW-1185">Reference proteome</keyword>
<protein>
    <recommendedName>
        <fullName evidence="7">SIN1-domain-containing protein</fullName>
    </recommendedName>
</protein>
<dbReference type="OrthoDB" id="241990at2759"/>
<feature type="region of interest" description="Disordered" evidence="2">
    <location>
        <begin position="484"/>
        <end position="558"/>
    </location>
</feature>
<dbReference type="InterPro" id="IPR011993">
    <property type="entry name" value="PH-like_dom_sf"/>
</dbReference>
<dbReference type="InterPro" id="IPR031313">
    <property type="entry name" value="Sin1_PH_dom"/>
</dbReference>
<feature type="domain" description="SIN1-type PH" evidence="4">
    <location>
        <begin position="714"/>
        <end position="810"/>
    </location>
</feature>
<feature type="domain" description="CRIM" evidence="3">
    <location>
        <begin position="336"/>
        <end position="489"/>
    </location>
</feature>
<feature type="compositionally biased region" description="Basic and acidic residues" evidence="2">
    <location>
        <begin position="239"/>
        <end position="248"/>
    </location>
</feature>
<accession>A0A6G1HCK8</accession>
<evidence type="ECO:0000313" key="6">
    <source>
        <dbReference type="Proteomes" id="UP000800041"/>
    </source>
</evidence>
<feature type="compositionally biased region" description="Acidic residues" evidence="2">
    <location>
        <begin position="118"/>
        <end position="135"/>
    </location>
</feature>
<dbReference type="GO" id="GO:0005886">
    <property type="term" value="C:plasma membrane"/>
    <property type="evidence" value="ECO:0007669"/>
    <property type="project" value="TreeGrafter"/>
</dbReference>
<dbReference type="PANTHER" id="PTHR13335:SF1">
    <property type="entry name" value="TARGET OF RAPAMYCIN COMPLEX 2 SUBUNIT MAPKAP1"/>
    <property type="match status" value="1"/>
</dbReference>
<dbReference type="InterPro" id="IPR008828">
    <property type="entry name" value="Sin1/Avo1"/>
</dbReference>
<dbReference type="AlphaFoldDB" id="A0A6G1HCK8"/>
<dbReference type="InterPro" id="IPR031567">
    <property type="entry name" value="CRIM_dom"/>
</dbReference>
<organism evidence="5 6">
    <name type="scientific">Aulographum hederae CBS 113979</name>
    <dbReference type="NCBI Taxonomy" id="1176131"/>
    <lineage>
        <taxon>Eukaryota</taxon>
        <taxon>Fungi</taxon>
        <taxon>Dikarya</taxon>
        <taxon>Ascomycota</taxon>
        <taxon>Pezizomycotina</taxon>
        <taxon>Dothideomycetes</taxon>
        <taxon>Pleosporomycetidae</taxon>
        <taxon>Aulographales</taxon>
        <taxon>Aulographaceae</taxon>
    </lineage>
</organism>
<feature type="compositionally biased region" description="Basic and acidic residues" evidence="2">
    <location>
        <begin position="484"/>
        <end position="497"/>
    </location>
</feature>
<proteinExistence type="inferred from homology"/>
<comment type="similarity">
    <text evidence="1">Belongs to the SIN1 family.</text>
</comment>
<dbReference type="PANTHER" id="PTHR13335">
    <property type="entry name" value="TARGET OF RAPAMYCIN COMPLEX 2 SUBUNIT MAPKAP1"/>
    <property type="match status" value="1"/>
</dbReference>
<gene>
    <name evidence="5" type="ORF">K402DRAFT_409864</name>
</gene>
<evidence type="ECO:0000259" key="3">
    <source>
        <dbReference type="Pfam" id="PF16978"/>
    </source>
</evidence>
<evidence type="ECO:0008006" key="7">
    <source>
        <dbReference type="Google" id="ProtNLM"/>
    </source>
</evidence>
<dbReference type="Proteomes" id="UP000800041">
    <property type="component" value="Unassembled WGS sequence"/>
</dbReference>
<evidence type="ECO:0000256" key="1">
    <source>
        <dbReference type="ARBA" id="ARBA00009407"/>
    </source>
</evidence>
<evidence type="ECO:0000259" key="4">
    <source>
        <dbReference type="Pfam" id="PF16979"/>
    </source>
</evidence>
<dbReference type="GO" id="GO:0031932">
    <property type="term" value="C:TORC2 complex"/>
    <property type="evidence" value="ECO:0007669"/>
    <property type="project" value="InterPro"/>
</dbReference>
<reference evidence="5" key="1">
    <citation type="journal article" date="2020" name="Stud. Mycol.">
        <title>101 Dothideomycetes genomes: a test case for predicting lifestyles and emergence of pathogens.</title>
        <authorList>
            <person name="Haridas S."/>
            <person name="Albert R."/>
            <person name="Binder M."/>
            <person name="Bloem J."/>
            <person name="Labutti K."/>
            <person name="Salamov A."/>
            <person name="Andreopoulos B."/>
            <person name="Baker S."/>
            <person name="Barry K."/>
            <person name="Bills G."/>
            <person name="Bluhm B."/>
            <person name="Cannon C."/>
            <person name="Castanera R."/>
            <person name="Culley D."/>
            <person name="Daum C."/>
            <person name="Ezra D."/>
            <person name="Gonzalez J."/>
            <person name="Henrissat B."/>
            <person name="Kuo A."/>
            <person name="Liang C."/>
            <person name="Lipzen A."/>
            <person name="Lutzoni F."/>
            <person name="Magnuson J."/>
            <person name="Mondo S."/>
            <person name="Nolan M."/>
            <person name="Ohm R."/>
            <person name="Pangilinan J."/>
            <person name="Park H.-J."/>
            <person name="Ramirez L."/>
            <person name="Alfaro M."/>
            <person name="Sun H."/>
            <person name="Tritt A."/>
            <person name="Yoshinaga Y."/>
            <person name="Zwiers L.-H."/>
            <person name="Turgeon B."/>
            <person name="Goodwin S."/>
            <person name="Spatafora J."/>
            <person name="Crous P."/>
            <person name="Grigoriev I."/>
        </authorList>
    </citation>
    <scope>NUCLEOTIDE SEQUENCE</scope>
    <source>
        <strain evidence="5">CBS 113979</strain>
    </source>
</reference>
<sequence>MSLLQDEEFVLYQLRTAYLTHIHDGVGERLINVNTSVLNNPAFRAAGWVPNAADIRRTYSPPIPTAVTSEYFQVPRHNGSRPDFGDDEEEGGMVTGGASNDTVGPAMNARRRRRKELLEEDDSSDLSDDSDEDPDPTQRAAQLIKFSKMPLRNRAGSSPVRESNVADGPEVMVTSPSKPRDPNRPRRGSLVEAVKARERRDTTTSSERSSENELDPSVFKRKQINPSRAAKASQLLADRIQEDEREASQMDDDDPTGDSDNSISSSEFIGTADSGSILDVSTTDDLSSPFKTRLPNITTTSTPRNNSSPRKTKQAPSVLQALPPPRPISVIGPPVSLLTMALKSKNSKPDNPVGRFATLSGKGDPNPLYIKIYAPFSDWSKPYELLLKRTTHDGNPVTVADAIGLALWRYGEETFKPAITGERLNVNRWTLRMIEDEEVDYDFPALSRVGKMTDFTSNNNRGARARSRDKPWDEFALVEAKDAEFDSNEKITPDHSSEAPVTVEDPSTAETNLPVASRAQTPAPSQGPTPTPSMLPFRNPITGPSFAPSGPRKDSSNLLDARAPVSHATPRTGAPKSLAIRFTNEDFVVRTTTIEVTTDTYIAEVFDQACRKFGAEKALYVLKVSGTNTVAPSDRTVEALGVHSHLDLGRRRFATDGFVGIAGSPGSSSPNAPLLIEPGGTPKKGKKGAISGSLGHPLAHSRNHDALLTVNSGAYKRWNVVRKQPMSFSSSSARTLSVDGEYMYIMPLEGGAGKIITVHFSSVVGAKVSRKHPKTFRVEVYKDKEQNKRYDFDAQSHAEAQEVVREIRAGADRFDGSGAL</sequence>
<feature type="compositionally biased region" description="Low complexity" evidence="2">
    <location>
        <begin position="295"/>
        <end position="309"/>
    </location>
</feature>
<evidence type="ECO:0000256" key="2">
    <source>
        <dbReference type="SAM" id="MobiDB-lite"/>
    </source>
</evidence>
<dbReference type="GO" id="GO:0005737">
    <property type="term" value="C:cytoplasm"/>
    <property type="evidence" value="ECO:0007669"/>
    <property type="project" value="TreeGrafter"/>
</dbReference>
<name>A0A6G1HCK8_9PEZI</name>
<dbReference type="GO" id="GO:0005546">
    <property type="term" value="F:phosphatidylinositol-4,5-bisphosphate binding"/>
    <property type="evidence" value="ECO:0007669"/>
    <property type="project" value="TreeGrafter"/>
</dbReference>